<sequence>MGSKIKSFFMALGYLLIAAIIQIIVSFIGGTITAKKHLSKQVENNLLNMESQNMTNMINEVFGNFNYILLVSSILTVLIFLLIYKIKKRKLFEEILLKRTKNINFGTGILTGIFAWLFNSGILYLLLQNRKFLQHFDTMDEILNPLYQGNLFIIILTIGIVAPFVEEFLFRGIVYKTLSKNISISAVIVIQGILFGIYHLNIIQAVYASLLGIIFGFIKYKTQSLWPAIAAHMANNIMAVIIPTIAGDKFSSATCIIFIIIGLIGTIITLFFIHRNNPKTMDESIKINSEIYDFEEY</sequence>
<feature type="transmembrane region" description="Helical" evidence="1">
    <location>
        <begin position="251"/>
        <end position="273"/>
    </location>
</feature>
<evidence type="ECO:0000313" key="4">
    <source>
        <dbReference type="Proteomes" id="UP000627166"/>
    </source>
</evidence>
<accession>A0ABR8YV16</accession>
<keyword evidence="1" id="KW-1133">Transmembrane helix</keyword>
<dbReference type="Proteomes" id="UP000627166">
    <property type="component" value="Unassembled WGS sequence"/>
</dbReference>
<feature type="transmembrane region" description="Helical" evidence="1">
    <location>
        <begin position="177"/>
        <end position="196"/>
    </location>
</feature>
<proteinExistence type="predicted"/>
<dbReference type="EMBL" id="JACSQB010000095">
    <property type="protein sequence ID" value="MBD8047786.1"/>
    <property type="molecule type" value="Genomic_DNA"/>
</dbReference>
<dbReference type="InterPro" id="IPR003675">
    <property type="entry name" value="Rce1/LyrA-like_dom"/>
</dbReference>
<gene>
    <name evidence="3" type="ORF">H9637_12155</name>
</gene>
<dbReference type="PANTHER" id="PTHR36435">
    <property type="entry name" value="SLR1288 PROTEIN"/>
    <property type="match status" value="1"/>
</dbReference>
<keyword evidence="1" id="KW-0812">Transmembrane</keyword>
<keyword evidence="3" id="KW-0482">Metalloprotease</keyword>
<keyword evidence="3" id="KW-0645">Protease</keyword>
<feature type="domain" description="CAAX prenyl protease 2/Lysostaphin resistance protein A-like" evidence="2">
    <location>
        <begin position="150"/>
        <end position="238"/>
    </location>
</feature>
<feature type="transmembrane region" description="Helical" evidence="1">
    <location>
        <begin position="202"/>
        <end position="218"/>
    </location>
</feature>
<keyword evidence="4" id="KW-1185">Reference proteome</keyword>
<feature type="transmembrane region" description="Helical" evidence="1">
    <location>
        <begin position="65"/>
        <end position="84"/>
    </location>
</feature>
<comment type="caution">
    <text evidence="3">The sequence shown here is derived from an EMBL/GenBank/DDBJ whole genome shotgun (WGS) entry which is preliminary data.</text>
</comment>
<protein>
    <submittedName>
        <fullName evidence="3">CPBP family intramembrane metalloprotease</fullName>
    </submittedName>
</protein>
<dbReference type="InterPro" id="IPR052710">
    <property type="entry name" value="CAAX_protease"/>
</dbReference>
<evidence type="ECO:0000313" key="3">
    <source>
        <dbReference type="EMBL" id="MBD8047786.1"/>
    </source>
</evidence>
<feature type="transmembrane region" description="Helical" evidence="1">
    <location>
        <begin position="12"/>
        <end position="32"/>
    </location>
</feature>
<dbReference type="Pfam" id="PF02517">
    <property type="entry name" value="Rce1-like"/>
    <property type="match status" value="1"/>
</dbReference>
<dbReference type="PANTHER" id="PTHR36435:SF1">
    <property type="entry name" value="CAAX AMINO TERMINAL PROTEASE FAMILY PROTEIN"/>
    <property type="match status" value="1"/>
</dbReference>
<evidence type="ECO:0000259" key="2">
    <source>
        <dbReference type="Pfam" id="PF02517"/>
    </source>
</evidence>
<dbReference type="GO" id="GO:0008237">
    <property type="term" value="F:metallopeptidase activity"/>
    <property type="evidence" value="ECO:0007669"/>
    <property type="project" value="UniProtKB-KW"/>
</dbReference>
<organism evidence="3 4">
    <name type="scientific">Clostridium faecium</name>
    <dbReference type="NCBI Taxonomy" id="2762223"/>
    <lineage>
        <taxon>Bacteria</taxon>
        <taxon>Bacillati</taxon>
        <taxon>Bacillota</taxon>
        <taxon>Clostridia</taxon>
        <taxon>Eubacteriales</taxon>
        <taxon>Clostridiaceae</taxon>
        <taxon>Clostridium</taxon>
    </lineage>
</organism>
<reference evidence="3 4" key="1">
    <citation type="submission" date="2020-08" db="EMBL/GenBank/DDBJ databases">
        <title>A Genomic Blueprint of the Chicken Gut Microbiome.</title>
        <authorList>
            <person name="Gilroy R."/>
            <person name="Ravi A."/>
            <person name="Getino M."/>
            <person name="Pursley I."/>
            <person name="Horton D.L."/>
            <person name="Alikhan N.-F."/>
            <person name="Baker D."/>
            <person name="Gharbi K."/>
            <person name="Hall N."/>
            <person name="Watson M."/>
            <person name="Adriaenssens E.M."/>
            <person name="Foster-Nyarko E."/>
            <person name="Jarju S."/>
            <person name="Secka A."/>
            <person name="Antonio M."/>
            <person name="Oren A."/>
            <person name="Chaudhuri R."/>
            <person name="La Ragione R.M."/>
            <person name="Hildebrand F."/>
            <person name="Pallen M.J."/>
        </authorList>
    </citation>
    <scope>NUCLEOTIDE SEQUENCE [LARGE SCALE GENOMIC DNA]</scope>
    <source>
        <strain evidence="3 4">N37</strain>
    </source>
</reference>
<feature type="transmembrane region" description="Helical" evidence="1">
    <location>
        <begin position="147"/>
        <end position="165"/>
    </location>
</feature>
<feature type="transmembrane region" description="Helical" evidence="1">
    <location>
        <begin position="225"/>
        <end position="245"/>
    </location>
</feature>
<keyword evidence="3" id="KW-0378">Hydrolase</keyword>
<keyword evidence="1" id="KW-0472">Membrane</keyword>
<dbReference type="RefSeq" id="WP_191740745.1">
    <property type="nucleotide sequence ID" value="NZ_JACSQB010000095.1"/>
</dbReference>
<name>A0ABR8YV16_9CLOT</name>
<feature type="transmembrane region" description="Helical" evidence="1">
    <location>
        <begin position="105"/>
        <end position="127"/>
    </location>
</feature>
<evidence type="ECO:0000256" key="1">
    <source>
        <dbReference type="SAM" id="Phobius"/>
    </source>
</evidence>